<feature type="compositionally biased region" description="Basic and acidic residues" evidence="1">
    <location>
        <begin position="415"/>
        <end position="433"/>
    </location>
</feature>
<accession>A0AA38Q2Y9</accession>
<sequence>MQRVQVVSRLVAQSHAPIPWRSLNRSLSSNQSFIHPPARLPARRPIDAVEARIGYDGSPNSVRLRFWHSPRDSADILAAAQYMEQVYGPIDEFNCPSMNNDRKSLSMFIRFKDPESASRATTTTGSHRIPAPTIPRADPTQGGISLASLESLLDTKSLQPELMPQLSEPDPSEKYDHRKDASREFLYFQIQDAHDIRSPPGKTGSQVLSKRALRAFVRWAGFNSIKPLQKNTPLFEQGDAVDYPIMRHVVARYANVVDMPNPLVTKTQPDISPAAARIWIAPLKPSVEKNDDVEGEAAAVPSEASQSPSSITSEDVSSSPSAEADVMGTLAANTPTPSSPPPHSPKPVQALVKSPEAIAQLRIANSILRNIHKPSKAKTRPHSQTKAKGKSTSPQIPQRLEKSPSTMSATHKGHSMPDEVKEKSIAVDTEKRSATSKIRGFMGQWF</sequence>
<organism evidence="2 3">
    <name type="scientific">Lentinula detonsa</name>
    <dbReference type="NCBI Taxonomy" id="2804962"/>
    <lineage>
        <taxon>Eukaryota</taxon>
        <taxon>Fungi</taxon>
        <taxon>Dikarya</taxon>
        <taxon>Basidiomycota</taxon>
        <taxon>Agaricomycotina</taxon>
        <taxon>Agaricomycetes</taxon>
        <taxon>Agaricomycetidae</taxon>
        <taxon>Agaricales</taxon>
        <taxon>Marasmiineae</taxon>
        <taxon>Omphalotaceae</taxon>
        <taxon>Lentinula</taxon>
    </lineage>
</organism>
<gene>
    <name evidence="2" type="ORF">F5890DRAFT_955415</name>
</gene>
<protein>
    <submittedName>
        <fullName evidence="2">Uncharacterized protein</fullName>
    </submittedName>
</protein>
<feature type="compositionally biased region" description="Polar residues" evidence="1">
    <location>
        <begin position="303"/>
        <end position="321"/>
    </location>
</feature>
<feature type="compositionally biased region" description="Basic residues" evidence="1">
    <location>
        <begin position="370"/>
        <end position="389"/>
    </location>
</feature>
<reference evidence="2" key="1">
    <citation type="submission" date="2022-08" db="EMBL/GenBank/DDBJ databases">
        <authorList>
            <consortium name="DOE Joint Genome Institute"/>
            <person name="Min B."/>
            <person name="Riley R."/>
            <person name="Sierra-Patev S."/>
            <person name="Naranjo-Ortiz M."/>
            <person name="Looney B."/>
            <person name="Konkel Z."/>
            <person name="Slot J.C."/>
            <person name="Sakamoto Y."/>
            <person name="Steenwyk J.L."/>
            <person name="Rokas A."/>
            <person name="Carro J."/>
            <person name="Camarero S."/>
            <person name="Ferreira P."/>
            <person name="Molpeceres G."/>
            <person name="Ruiz-Duenas F.J."/>
            <person name="Serrano A."/>
            <person name="Henrissat B."/>
            <person name="Drula E."/>
            <person name="Hughes K.W."/>
            <person name="Mata J.L."/>
            <person name="Ishikawa N.K."/>
            <person name="Vargas-Isla R."/>
            <person name="Ushijima S."/>
            <person name="Smith C.A."/>
            <person name="Ahrendt S."/>
            <person name="Andreopoulos W."/>
            <person name="He G."/>
            <person name="Labutti K."/>
            <person name="Lipzen A."/>
            <person name="Ng V."/>
            <person name="Sandor L."/>
            <person name="Barry K."/>
            <person name="Martinez A.T."/>
            <person name="Xiao Y."/>
            <person name="Gibbons J.G."/>
            <person name="Terashima K."/>
            <person name="Hibbett D.S."/>
            <person name="Grigoriev I.V."/>
        </authorList>
    </citation>
    <scope>NUCLEOTIDE SEQUENCE</scope>
    <source>
        <strain evidence="2">TFB7829</strain>
    </source>
</reference>
<dbReference type="AlphaFoldDB" id="A0AA38Q2Y9"/>
<feature type="region of interest" description="Disordered" evidence="1">
    <location>
        <begin position="116"/>
        <end position="141"/>
    </location>
</feature>
<proteinExistence type="predicted"/>
<feature type="region of interest" description="Disordered" evidence="1">
    <location>
        <begin position="330"/>
        <end position="349"/>
    </location>
</feature>
<dbReference type="EMBL" id="MU801937">
    <property type="protein sequence ID" value="KAJ3986624.1"/>
    <property type="molecule type" value="Genomic_DNA"/>
</dbReference>
<comment type="caution">
    <text evidence="2">The sequence shown here is derived from an EMBL/GenBank/DDBJ whole genome shotgun (WGS) entry which is preliminary data.</text>
</comment>
<evidence type="ECO:0000313" key="2">
    <source>
        <dbReference type="EMBL" id="KAJ3986624.1"/>
    </source>
</evidence>
<feature type="region of interest" description="Disordered" evidence="1">
    <location>
        <begin position="290"/>
        <end position="324"/>
    </location>
</feature>
<name>A0AA38Q2Y9_9AGAR</name>
<dbReference type="Proteomes" id="UP001163850">
    <property type="component" value="Unassembled WGS sequence"/>
</dbReference>
<evidence type="ECO:0000256" key="1">
    <source>
        <dbReference type="SAM" id="MobiDB-lite"/>
    </source>
</evidence>
<evidence type="ECO:0000313" key="3">
    <source>
        <dbReference type="Proteomes" id="UP001163850"/>
    </source>
</evidence>
<feature type="region of interest" description="Disordered" evidence="1">
    <location>
        <begin position="368"/>
        <end position="434"/>
    </location>
</feature>